<reference evidence="3 4" key="1">
    <citation type="submission" date="2019-08" db="EMBL/GenBank/DDBJ databases">
        <title>Hyperibacter terrae gen. nov., sp. nov. and Hyperibacter viscosus sp. nov., two new members in the family Rhodospirillaceae isolated from the rhizosphere of Hypericum perforatum.</title>
        <authorList>
            <person name="Noviana Z."/>
        </authorList>
    </citation>
    <scope>NUCLEOTIDE SEQUENCE [LARGE SCALE GENOMIC DNA]</scope>
    <source>
        <strain evidence="3 4">R5959</strain>
    </source>
</reference>
<dbReference type="Proteomes" id="UP000325797">
    <property type="component" value="Chromosome"/>
</dbReference>
<dbReference type="OrthoDB" id="9811242at2"/>
<dbReference type="RefSeq" id="WP_151119878.1">
    <property type="nucleotide sequence ID" value="NZ_CP042582.1"/>
</dbReference>
<dbReference type="InterPro" id="IPR004046">
    <property type="entry name" value="GST_C"/>
</dbReference>
<keyword evidence="3" id="KW-0808">Transferase</keyword>
<protein>
    <submittedName>
        <fullName evidence="3">Glutathione S-transferase</fullName>
    </submittedName>
</protein>
<feature type="domain" description="GST C-terminal" evidence="2">
    <location>
        <begin position="88"/>
        <end position="206"/>
    </location>
</feature>
<dbReference type="InterPro" id="IPR004045">
    <property type="entry name" value="Glutathione_S-Trfase_N"/>
</dbReference>
<dbReference type="PANTHER" id="PTHR44051">
    <property type="entry name" value="GLUTATHIONE S-TRANSFERASE-RELATED"/>
    <property type="match status" value="1"/>
</dbReference>
<name>A0A5J6NA91_9PROT</name>
<gene>
    <name evidence="3" type="primary">gst</name>
    <name evidence="3" type="ORF">FRZ61_45570</name>
</gene>
<evidence type="ECO:0000259" key="2">
    <source>
        <dbReference type="PROSITE" id="PS50405"/>
    </source>
</evidence>
<dbReference type="KEGG" id="hadh:FRZ61_45570"/>
<evidence type="ECO:0000313" key="4">
    <source>
        <dbReference type="Proteomes" id="UP000325797"/>
    </source>
</evidence>
<feature type="domain" description="GST N-terminal" evidence="1">
    <location>
        <begin position="2"/>
        <end position="82"/>
    </location>
</feature>
<dbReference type="PANTHER" id="PTHR44051:SF21">
    <property type="entry name" value="GLUTATHIONE S-TRANSFERASE FAMILY PROTEIN"/>
    <property type="match status" value="1"/>
</dbReference>
<sequence length="206" mass="22785">MADELVFYTHPMSRGRIARWMLEELGQPYRTEILDYGTSMKAPDYLAINPMGKVPAIRHGDTIVTECAAICAYLADAFPQAGLAPPPGDRQRGPYYRWLFFTAGPIEAAATNKALGVAIPEDRRRMVGYGSPADAQNALETAVSGRDYITGDRFSAADVYVGAQIGWGLRFGTLEKRPAFERYCERLSRRPAAMRANEIDDALMAK</sequence>
<keyword evidence="4" id="KW-1185">Reference proteome</keyword>
<dbReference type="SUPFAM" id="SSF47616">
    <property type="entry name" value="GST C-terminal domain-like"/>
    <property type="match status" value="1"/>
</dbReference>
<dbReference type="Gene3D" id="1.20.1050.10">
    <property type="match status" value="1"/>
</dbReference>
<dbReference type="Gene3D" id="3.40.30.10">
    <property type="entry name" value="Glutaredoxin"/>
    <property type="match status" value="1"/>
</dbReference>
<dbReference type="PROSITE" id="PS50404">
    <property type="entry name" value="GST_NTER"/>
    <property type="match status" value="1"/>
</dbReference>
<organism evidence="3 4">
    <name type="scientific">Hypericibacter adhaerens</name>
    <dbReference type="NCBI Taxonomy" id="2602016"/>
    <lineage>
        <taxon>Bacteria</taxon>
        <taxon>Pseudomonadati</taxon>
        <taxon>Pseudomonadota</taxon>
        <taxon>Alphaproteobacteria</taxon>
        <taxon>Rhodospirillales</taxon>
        <taxon>Dongiaceae</taxon>
        <taxon>Hypericibacter</taxon>
    </lineage>
</organism>
<evidence type="ECO:0000313" key="3">
    <source>
        <dbReference type="EMBL" id="QEX24616.1"/>
    </source>
</evidence>
<dbReference type="CDD" id="cd03046">
    <property type="entry name" value="GST_N_GTT1_like"/>
    <property type="match status" value="1"/>
</dbReference>
<dbReference type="CDD" id="cd03207">
    <property type="entry name" value="GST_C_8"/>
    <property type="match status" value="1"/>
</dbReference>
<dbReference type="InterPro" id="IPR040079">
    <property type="entry name" value="Glutathione_S-Trfase"/>
</dbReference>
<dbReference type="EMBL" id="CP042582">
    <property type="protein sequence ID" value="QEX24616.1"/>
    <property type="molecule type" value="Genomic_DNA"/>
</dbReference>
<dbReference type="Pfam" id="PF13409">
    <property type="entry name" value="GST_N_2"/>
    <property type="match status" value="1"/>
</dbReference>
<evidence type="ECO:0000259" key="1">
    <source>
        <dbReference type="PROSITE" id="PS50404"/>
    </source>
</evidence>
<dbReference type="InterPro" id="IPR010987">
    <property type="entry name" value="Glutathione-S-Trfase_C-like"/>
</dbReference>
<dbReference type="SUPFAM" id="SSF52833">
    <property type="entry name" value="Thioredoxin-like"/>
    <property type="match status" value="1"/>
</dbReference>
<dbReference type="AlphaFoldDB" id="A0A5J6NA91"/>
<dbReference type="Pfam" id="PF00043">
    <property type="entry name" value="GST_C"/>
    <property type="match status" value="1"/>
</dbReference>
<dbReference type="SFLD" id="SFLDG01150">
    <property type="entry name" value="Main.1:_Beta-like"/>
    <property type="match status" value="1"/>
</dbReference>
<proteinExistence type="predicted"/>
<dbReference type="SFLD" id="SFLDS00019">
    <property type="entry name" value="Glutathione_Transferase_(cytos"/>
    <property type="match status" value="1"/>
</dbReference>
<dbReference type="PROSITE" id="PS50405">
    <property type="entry name" value="GST_CTER"/>
    <property type="match status" value="1"/>
</dbReference>
<dbReference type="SFLD" id="SFLDG00358">
    <property type="entry name" value="Main_(cytGST)"/>
    <property type="match status" value="1"/>
</dbReference>
<dbReference type="GO" id="GO:0016740">
    <property type="term" value="F:transferase activity"/>
    <property type="evidence" value="ECO:0007669"/>
    <property type="project" value="UniProtKB-KW"/>
</dbReference>
<dbReference type="InterPro" id="IPR036282">
    <property type="entry name" value="Glutathione-S-Trfase_C_sf"/>
</dbReference>
<accession>A0A5J6NA91</accession>
<dbReference type="InterPro" id="IPR036249">
    <property type="entry name" value="Thioredoxin-like_sf"/>
</dbReference>